<dbReference type="RefSeq" id="WP_214419102.1">
    <property type="nucleotide sequence ID" value="NZ_CP075546.1"/>
</dbReference>
<name>A0A8E7AZE4_9EURY</name>
<feature type="transmembrane region" description="Helical" evidence="1">
    <location>
        <begin position="154"/>
        <end position="178"/>
    </location>
</feature>
<evidence type="ECO:0000313" key="3">
    <source>
        <dbReference type="Proteomes" id="UP000680656"/>
    </source>
</evidence>
<reference evidence="2 3" key="1">
    <citation type="submission" date="2021-05" db="EMBL/GenBank/DDBJ databases">
        <title>A novel Methanospirillum isolate from a pyrite-forming mixed culture.</title>
        <authorList>
            <person name="Bunk B."/>
            <person name="Sproer C."/>
            <person name="Spring S."/>
            <person name="Pester M."/>
        </authorList>
    </citation>
    <scope>NUCLEOTIDE SEQUENCE [LARGE SCALE GENOMIC DNA]</scope>
    <source>
        <strain evidence="2 3">J.3.6.1-F.2.7.3</strain>
    </source>
</reference>
<gene>
    <name evidence="2" type="ORF">KHC33_13260</name>
</gene>
<keyword evidence="1" id="KW-0472">Membrane</keyword>
<proteinExistence type="predicted"/>
<protein>
    <submittedName>
        <fullName evidence="2">Uncharacterized protein</fullName>
    </submittedName>
</protein>
<accession>A0A8E7AZE4</accession>
<dbReference type="KEGG" id="mrtj:KHC33_13260"/>
<evidence type="ECO:0000256" key="1">
    <source>
        <dbReference type="SAM" id="Phobius"/>
    </source>
</evidence>
<keyword evidence="1" id="KW-0812">Transmembrane</keyword>
<dbReference type="GeneID" id="65098170"/>
<sequence>MNPDDIIPQTDQNESNPKVQDYFSARIVLHEIRGDLYQYICTPQSRKSLKAKISEKLSGLKSLTSTHIFLGLDKTDTNTIQDFSKLLTQYEELLDDAIEAINFGKEQQIIESLDNGPLQQTHLKMNEYLSMGTKDTQIAQSVSHDETLQAQVRALFTIIEIIGAVAVLFPGVFVSIGVPATFAKSLTMLNQVQKIYPGVQLALDRKNEIMILAGTMAAFAGGMHKNATHLLQQMAKDENIQNITVVDESGKTISASELVQCALDIETGHDILHQTILEREQKNSQTGQSPPLSADPDMLQKLIRLMETVTNPVGESLKNVDKIAQQNIQARLEDASRGKEFIFQIPMTLSNVGTSFGTDISVRMREFAKKVNSITEKEITDNKKF</sequence>
<keyword evidence="1" id="KW-1133">Transmembrane helix</keyword>
<dbReference type="AlphaFoldDB" id="A0A8E7AZE4"/>
<evidence type="ECO:0000313" key="2">
    <source>
        <dbReference type="EMBL" id="QVV88286.1"/>
    </source>
</evidence>
<keyword evidence="3" id="KW-1185">Reference proteome</keyword>
<dbReference type="EMBL" id="CP075546">
    <property type="protein sequence ID" value="QVV88286.1"/>
    <property type="molecule type" value="Genomic_DNA"/>
</dbReference>
<dbReference type="Proteomes" id="UP000680656">
    <property type="component" value="Chromosome"/>
</dbReference>
<organism evidence="2 3">
    <name type="scientific">Methanospirillum purgamenti</name>
    <dbReference type="NCBI Taxonomy" id="2834276"/>
    <lineage>
        <taxon>Archaea</taxon>
        <taxon>Methanobacteriati</taxon>
        <taxon>Methanobacteriota</taxon>
        <taxon>Stenosarchaea group</taxon>
        <taxon>Methanomicrobia</taxon>
        <taxon>Methanomicrobiales</taxon>
        <taxon>Methanospirillaceae</taxon>
        <taxon>Methanospirillum</taxon>
    </lineage>
</organism>